<comment type="caution">
    <text evidence="1">The sequence shown here is derived from an EMBL/GenBank/DDBJ whole genome shotgun (WGS) entry which is preliminary data.</text>
</comment>
<keyword evidence="2" id="KW-1185">Reference proteome</keyword>
<name>A0A9Q0HSS8_9POAL</name>
<reference evidence="1" key="1">
    <citation type="journal article" date="2022" name="Cell">
        <title>Repeat-based holocentromeres influence genome architecture and karyotype evolution.</title>
        <authorList>
            <person name="Hofstatter P.G."/>
            <person name="Thangavel G."/>
            <person name="Lux T."/>
            <person name="Neumann P."/>
            <person name="Vondrak T."/>
            <person name="Novak P."/>
            <person name="Zhang M."/>
            <person name="Costa L."/>
            <person name="Castellani M."/>
            <person name="Scott A."/>
            <person name="Toegelov H."/>
            <person name="Fuchs J."/>
            <person name="Mata-Sucre Y."/>
            <person name="Dias Y."/>
            <person name="Vanzela A.L.L."/>
            <person name="Huettel B."/>
            <person name="Almeida C.C.S."/>
            <person name="Simkova H."/>
            <person name="Souza G."/>
            <person name="Pedrosa-Harand A."/>
            <person name="Macas J."/>
            <person name="Mayer K.F.X."/>
            <person name="Houben A."/>
            <person name="Marques A."/>
        </authorList>
    </citation>
    <scope>NUCLEOTIDE SEQUENCE</scope>
    <source>
        <strain evidence="1">RhyBre1mFocal</strain>
    </source>
</reference>
<protein>
    <submittedName>
        <fullName evidence="1">Uncharacterized protein</fullName>
    </submittedName>
</protein>
<sequence length="209" mass="23042">MGGLEVGSVRDICLTSELPVTFTTEVLEHLDDSERILGIRSVGGDHILKPNRHRLTLITSQALTCCLSTVALCVKSSFAAPPHQPSPSSFFCCRVRTSDRCTRTLRSVLSLSIAWPVSLSSLFSAIGVSIPRRLPLRALLPVPFHRSTTLGHRSVLGFSNSRSFYFTSQSHHRLYCSASTLWTPLRLSICTSVDRSLIRTCLGLSSWLL</sequence>
<dbReference type="InterPro" id="IPR023393">
    <property type="entry name" value="START-like_dom_sf"/>
</dbReference>
<organism evidence="1 2">
    <name type="scientific">Rhynchospora breviuscula</name>
    <dbReference type="NCBI Taxonomy" id="2022672"/>
    <lineage>
        <taxon>Eukaryota</taxon>
        <taxon>Viridiplantae</taxon>
        <taxon>Streptophyta</taxon>
        <taxon>Embryophyta</taxon>
        <taxon>Tracheophyta</taxon>
        <taxon>Spermatophyta</taxon>
        <taxon>Magnoliopsida</taxon>
        <taxon>Liliopsida</taxon>
        <taxon>Poales</taxon>
        <taxon>Cyperaceae</taxon>
        <taxon>Cyperoideae</taxon>
        <taxon>Rhynchosporeae</taxon>
        <taxon>Rhynchospora</taxon>
    </lineage>
</organism>
<evidence type="ECO:0000313" key="1">
    <source>
        <dbReference type="EMBL" id="KAJ1696568.1"/>
    </source>
</evidence>
<proteinExistence type="predicted"/>
<dbReference type="SUPFAM" id="SSF55961">
    <property type="entry name" value="Bet v1-like"/>
    <property type="match status" value="1"/>
</dbReference>
<dbReference type="Gene3D" id="3.30.530.20">
    <property type="match status" value="1"/>
</dbReference>
<dbReference type="Proteomes" id="UP001151287">
    <property type="component" value="Unassembled WGS sequence"/>
</dbReference>
<gene>
    <name evidence="1" type="ORF">LUZ63_005080</name>
</gene>
<dbReference type="AlphaFoldDB" id="A0A9Q0HSS8"/>
<accession>A0A9Q0HSS8</accession>
<dbReference type="EMBL" id="JAMQYH010000002">
    <property type="protein sequence ID" value="KAJ1696568.1"/>
    <property type="molecule type" value="Genomic_DNA"/>
</dbReference>
<evidence type="ECO:0000313" key="2">
    <source>
        <dbReference type="Proteomes" id="UP001151287"/>
    </source>
</evidence>